<reference evidence="2 3" key="1">
    <citation type="submission" date="2016-10" db="EMBL/GenBank/DDBJ databases">
        <title>Genome sequence of the basidiomycete white-rot fungus Trametes pubescens.</title>
        <authorList>
            <person name="Makela M.R."/>
            <person name="Granchi Z."/>
            <person name="Peng M."/>
            <person name="De Vries R.P."/>
            <person name="Grigoriev I."/>
            <person name="Riley R."/>
            <person name="Hilden K."/>
        </authorList>
    </citation>
    <scope>NUCLEOTIDE SEQUENCE [LARGE SCALE GENOMIC DNA]</scope>
    <source>
        <strain evidence="2 3">FBCC735</strain>
    </source>
</reference>
<dbReference type="Proteomes" id="UP000184267">
    <property type="component" value="Unassembled WGS sequence"/>
</dbReference>
<dbReference type="AlphaFoldDB" id="A0A1M2W266"/>
<evidence type="ECO:0000313" key="3">
    <source>
        <dbReference type="Proteomes" id="UP000184267"/>
    </source>
</evidence>
<sequence>MATQASASPMPAGVTDPNYKPHPGRPGNLYRHIHTHPNSFRYTILILLTSLVDGAGEGEGQCKDGNI</sequence>
<evidence type="ECO:0000256" key="1">
    <source>
        <dbReference type="SAM" id="MobiDB-lite"/>
    </source>
</evidence>
<name>A0A1M2W266_TRAPU</name>
<feature type="region of interest" description="Disordered" evidence="1">
    <location>
        <begin position="1"/>
        <end position="30"/>
    </location>
</feature>
<proteinExistence type="predicted"/>
<organism evidence="2 3">
    <name type="scientific">Trametes pubescens</name>
    <name type="common">White-rot fungus</name>
    <dbReference type="NCBI Taxonomy" id="154538"/>
    <lineage>
        <taxon>Eukaryota</taxon>
        <taxon>Fungi</taxon>
        <taxon>Dikarya</taxon>
        <taxon>Basidiomycota</taxon>
        <taxon>Agaricomycotina</taxon>
        <taxon>Agaricomycetes</taxon>
        <taxon>Polyporales</taxon>
        <taxon>Polyporaceae</taxon>
        <taxon>Trametes</taxon>
    </lineage>
</organism>
<comment type="caution">
    <text evidence="2">The sequence shown here is derived from an EMBL/GenBank/DDBJ whole genome shotgun (WGS) entry which is preliminary data.</text>
</comment>
<evidence type="ECO:0000313" key="2">
    <source>
        <dbReference type="EMBL" id="OJT13944.1"/>
    </source>
</evidence>
<gene>
    <name evidence="2" type="ORF">TRAPUB_9514</name>
</gene>
<protein>
    <submittedName>
        <fullName evidence="2">Uncharacterized protein</fullName>
    </submittedName>
</protein>
<accession>A0A1M2W266</accession>
<dbReference type="EMBL" id="MNAD01000348">
    <property type="protein sequence ID" value="OJT13944.1"/>
    <property type="molecule type" value="Genomic_DNA"/>
</dbReference>
<keyword evidence="3" id="KW-1185">Reference proteome</keyword>